<reference evidence="2 3" key="1">
    <citation type="submission" date="2012-05" db="EMBL/GenBank/DDBJ databases">
        <title>Recombination and specialization in a pathogen metapopulation.</title>
        <authorList>
            <person name="Gardiner A."/>
            <person name="Kemen E."/>
            <person name="Schultz-Larsen T."/>
            <person name="MacLean D."/>
            <person name="Van Oosterhout C."/>
            <person name="Jones J.D.G."/>
        </authorList>
    </citation>
    <scope>NUCLEOTIDE SEQUENCE [LARGE SCALE GENOMIC DNA]</scope>
    <source>
        <strain evidence="2 3">Ac Nc2</strain>
    </source>
</reference>
<feature type="region of interest" description="Disordered" evidence="1">
    <location>
        <begin position="250"/>
        <end position="282"/>
    </location>
</feature>
<proteinExistence type="predicted"/>
<evidence type="ECO:0000313" key="2">
    <source>
        <dbReference type="EMBL" id="CCI47954.1"/>
    </source>
</evidence>
<organism evidence="2 3">
    <name type="scientific">Albugo candida</name>
    <dbReference type="NCBI Taxonomy" id="65357"/>
    <lineage>
        <taxon>Eukaryota</taxon>
        <taxon>Sar</taxon>
        <taxon>Stramenopiles</taxon>
        <taxon>Oomycota</taxon>
        <taxon>Peronosporomycetes</taxon>
        <taxon>Albuginales</taxon>
        <taxon>Albuginaceae</taxon>
        <taxon>Albugo</taxon>
    </lineage>
</organism>
<comment type="caution">
    <text evidence="2">The sequence shown here is derived from an EMBL/GenBank/DDBJ whole genome shotgun (WGS) entry which is preliminary data.</text>
</comment>
<keyword evidence="3" id="KW-1185">Reference proteome</keyword>
<dbReference type="InParanoid" id="A0A024GMM5"/>
<dbReference type="AlphaFoldDB" id="A0A024GMM5"/>
<evidence type="ECO:0000256" key="1">
    <source>
        <dbReference type="SAM" id="MobiDB-lite"/>
    </source>
</evidence>
<gene>
    <name evidence="2" type="ORF">BN9_089970</name>
</gene>
<accession>A0A024GMM5</accession>
<dbReference type="Proteomes" id="UP000053237">
    <property type="component" value="Unassembled WGS sequence"/>
</dbReference>
<sequence>MREMSNAGCVQFYFLVTFTAHLSFAYSPYCAQMLRTLAILLSLVCLHAQNSPHRNLVHTTERSETDYVKGGKEVESAPLINRNKNSLPEINECLETNAMTDQLIQTKLAELNQVLENRDPGPMEIRHTVEDYNTKLKEEIEACAKEHGSQKMELCTKAGKFVRTHMVDILEKLPSLSTMQANSPPKGDFYFAFIATVMFHYTFDVLYLENDFSSAFTPSKVFLCAINGITSTLMYHTDYRSLWRDISSPVGANDNSRAGSKAPKIDNKKTKKHTPDGFSQAR</sequence>
<protein>
    <submittedName>
        <fullName evidence="2">Uncharacterized protein</fullName>
    </submittedName>
</protein>
<evidence type="ECO:0000313" key="3">
    <source>
        <dbReference type="Proteomes" id="UP000053237"/>
    </source>
</evidence>
<name>A0A024GMM5_9STRA</name>
<dbReference type="EMBL" id="CAIX01000196">
    <property type="protein sequence ID" value="CCI47954.1"/>
    <property type="molecule type" value="Genomic_DNA"/>
</dbReference>